<accession>A0A177AUZ8</accession>
<keyword evidence="2" id="KW-1185">Reference proteome</keyword>
<evidence type="ECO:0000313" key="2">
    <source>
        <dbReference type="Proteomes" id="UP000078046"/>
    </source>
</evidence>
<dbReference type="EMBL" id="LWCA01001128">
    <property type="protein sequence ID" value="OAF65837.1"/>
    <property type="molecule type" value="Genomic_DNA"/>
</dbReference>
<dbReference type="Proteomes" id="UP000078046">
    <property type="component" value="Unassembled WGS sequence"/>
</dbReference>
<evidence type="ECO:0000313" key="1">
    <source>
        <dbReference type="EMBL" id="OAF65837.1"/>
    </source>
</evidence>
<dbReference type="AlphaFoldDB" id="A0A177AUZ8"/>
<comment type="caution">
    <text evidence="1">The sequence shown here is derived from an EMBL/GenBank/DDBJ whole genome shotgun (WGS) entry which is preliminary data.</text>
</comment>
<sequence>MSSVKSAHTLIAINKYQLLCPHKELDPVYFLSHKNDERNIDYMMDLDKRYSDAMGVKSLTSKKITSFFMGTHLYTSKDIKHSLLSYLKKLPIEETDEESDTRWSTILDSEYMGPNSDTLGLRKYKAAWKDFLDA</sequence>
<protein>
    <submittedName>
        <fullName evidence="1">Uncharacterized protein</fullName>
    </submittedName>
</protein>
<organism evidence="1 2">
    <name type="scientific">Intoshia linei</name>
    <dbReference type="NCBI Taxonomy" id="1819745"/>
    <lineage>
        <taxon>Eukaryota</taxon>
        <taxon>Metazoa</taxon>
        <taxon>Spiralia</taxon>
        <taxon>Lophotrochozoa</taxon>
        <taxon>Mesozoa</taxon>
        <taxon>Orthonectida</taxon>
        <taxon>Rhopaluridae</taxon>
        <taxon>Intoshia</taxon>
    </lineage>
</organism>
<gene>
    <name evidence="1" type="ORF">A3Q56_06455</name>
</gene>
<reference evidence="1 2" key="1">
    <citation type="submission" date="2016-04" db="EMBL/GenBank/DDBJ databases">
        <title>The genome of Intoshia linei affirms orthonectids as highly simplified spiralians.</title>
        <authorList>
            <person name="Mikhailov K.V."/>
            <person name="Slusarev G.S."/>
            <person name="Nikitin M.A."/>
            <person name="Logacheva M.D."/>
            <person name="Penin A."/>
            <person name="Aleoshin V."/>
            <person name="Panchin Y.V."/>
        </authorList>
    </citation>
    <scope>NUCLEOTIDE SEQUENCE [LARGE SCALE GENOMIC DNA]</scope>
    <source>
        <strain evidence="1">Intl2013</strain>
        <tissue evidence="1">Whole animal</tissue>
    </source>
</reference>
<proteinExistence type="predicted"/>
<name>A0A177AUZ8_9BILA</name>